<dbReference type="Proteomes" id="UP000295560">
    <property type="component" value="Unassembled WGS sequence"/>
</dbReference>
<evidence type="ECO:0000256" key="9">
    <source>
        <dbReference type="ARBA" id="ARBA00023014"/>
    </source>
</evidence>
<evidence type="ECO:0000259" key="12">
    <source>
        <dbReference type="Pfam" id="PF10589"/>
    </source>
</evidence>
<evidence type="ECO:0000256" key="4">
    <source>
        <dbReference type="ARBA" id="ARBA00022485"/>
    </source>
</evidence>
<evidence type="ECO:0000256" key="5">
    <source>
        <dbReference type="ARBA" id="ARBA00022630"/>
    </source>
</evidence>
<keyword evidence="8" id="KW-0408">Iron</keyword>
<dbReference type="InterPro" id="IPR011538">
    <property type="entry name" value="Nuo51_FMN-bd"/>
</dbReference>
<dbReference type="GO" id="GO:0003954">
    <property type="term" value="F:NADH dehydrogenase activity"/>
    <property type="evidence" value="ECO:0007669"/>
    <property type="project" value="TreeGrafter"/>
</dbReference>
<evidence type="ECO:0000259" key="11">
    <source>
        <dbReference type="Pfam" id="PF01512"/>
    </source>
</evidence>
<evidence type="ECO:0000313" key="13">
    <source>
        <dbReference type="EMBL" id="TCK22958.1"/>
    </source>
</evidence>
<keyword evidence="13" id="KW-0830">Ubiquinone</keyword>
<dbReference type="GO" id="GO:0046872">
    <property type="term" value="F:metal ion binding"/>
    <property type="evidence" value="ECO:0007669"/>
    <property type="project" value="UniProtKB-KW"/>
</dbReference>
<dbReference type="Gene3D" id="1.20.1440.230">
    <property type="entry name" value="NADH-ubiquinone oxidoreductase 51kDa subunit, iron-sulphur binding domain"/>
    <property type="match status" value="1"/>
</dbReference>
<accession>A0A4R1HLT6</accession>
<comment type="caution">
    <text evidence="13">The sequence shown here is derived from an EMBL/GenBank/DDBJ whole genome shotgun (WGS) entry which is preliminary data.</text>
</comment>
<evidence type="ECO:0000256" key="7">
    <source>
        <dbReference type="ARBA" id="ARBA00022723"/>
    </source>
</evidence>
<dbReference type="InterPro" id="IPR050837">
    <property type="entry name" value="ComplexI_51kDa_subunit"/>
</dbReference>
<evidence type="ECO:0000256" key="2">
    <source>
        <dbReference type="ARBA" id="ARBA00001966"/>
    </source>
</evidence>
<dbReference type="AlphaFoldDB" id="A0A4R1HLT6"/>
<evidence type="ECO:0000256" key="1">
    <source>
        <dbReference type="ARBA" id="ARBA00001917"/>
    </source>
</evidence>
<keyword evidence="14" id="KW-1185">Reference proteome</keyword>
<evidence type="ECO:0000256" key="3">
    <source>
        <dbReference type="ARBA" id="ARBA00007523"/>
    </source>
</evidence>
<gene>
    <name evidence="13" type="ORF">EV378_6969</name>
</gene>
<dbReference type="InterPro" id="IPR037207">
    <property type="entry name" value="Nuop51_4Fe4S-bd_sf"/>
</dbReference>
<dbReference type="SUPFAM" id="SSF142019">
    <property type="entry name" value="Nqo1 FMN-binding domain-like"/>
    <property type="match status" value="1"/>
</dbReference>
<comment type="cofactor">
    <cofactor evidence="1">
        <name>FMN</name>
        <dbReference type="ChEBI" id="CHEBI:58210"/>
    </cofactor>
</comment>
<name>A0A4R1HLT6_PSEEN</name>
<feature type="domain" description="NADH-ubiquinone oxidoreductase 51kDa subunit FMN-binding" evidence="11">
    <location>
        <begin position="44"/>
        <end position="196"/>
    </location>
</feature>
<dbReference type="OrthoDB" id="9805533at2"/>
<organism evidence="13 14">
    <name type="scientific">Pseudonocardia endophytica</name>
    <dbReference type="NCBI Taxonomy" id="401976"/>
    <lineage>
        <taxon>Bacteria</taxon>
        <taxon>Bacillati</taxon>
        <taxon>Actinomycetota</taxon>
        <taxon>Actinomycetes</taxon>
        <taxon>Pseudonocardiales</taxon>
        <taxon>Pseudonocardiaceae</taxon>
        <taxon>Pseudonocardia</taxon>
    </lineage>
</organism>
<dbReference type="Gene3D" id="3.40.50.11540">
    <property type="entry name" value="NADH-ubiquinone oxidoreductase 51kDa subunit"/>
    <property type="match status" value="1"/>
</dbReference>
<sequence>MTATLDPVATGGLLAAGAPDLAGHRRRHGPLGPLRPDVLRTELRRSGLTGRGGAGFPLWRKLDALAARPGGVVVANAAEGEPASAKDRTLLHAAPHLVLDGLQIAAAAARATSAVVYVTAEAVDLVRAAGAARFHDDPVPVRVVDAPDGFLSGEETAAVNAIDGRPGLPGDKARRVVEVGVGGRPTAVANIETLAHAALVGRYGADAFRAAGTPDEPGTMLVTATVEGRQLVREVPLGVPLPVALGADVTGPVLVGGFHGAWLAGPEAAGARLSRAGLAPYGATPGAGVLIALAPGACGLAETAHIVGYLSGASARQCGPCRNGLPVMAATLHRLAAGERDASLPGEVRRLGALVTGRGACHHPDGTARLAASALRVFADDVEAHLSGHCRAGGGRRPGGARERDDGAPSEAPTSIGGTP</sequence>
<reference evidence="13 14" key="1">
    <citation type="submission" date="2019-03" db="EMBL/GenBank/DDBJ databases">
        <title>Sequencing the genomes of 1000 actinobacteria strains.</title>
        <authorList>
            <person name="Klenk H.-P."/>
        </authorList>
    </citation>
    <scope>NUCLEOTIDE SEQUENCE [LARGE SCALE GENOMIC DNA]</scope>
    <source>
        <strain evidence="13 14">DSM 44969</strain>
    </source>
</reference>
<evidence type="ECO:0000313" key="14">
    <source>
        <dbReference type="Proteomes" id="UP000295560"/>
    </source>
</evidence>
<dbReference type="Pfam" id="PF10589">
    <property type="entry name" value="NADH_4Fe-4S"/>
    <property type="match status" value="1"/>
</dbReference>
<evidence type="ECO:0000256" key="8">
    <source>
        <dbReference type="ARBA" id="ARBA00023004"/>
    </source>
</evidence>
<dbReference type="PANTHER" id="PTHR11780">
    <property type="entry name" value="NADH-UBIQUINONE OXIDOREDUCTASE FLAVOPROTEIN 1 NDUFV1"/>
    <property type="match status" value="1"/>
</dbReference>
<comment type="similarity">
    <text evidence="3">Belongs to the complex I 51 kDa subunit family.</text>
</comment>
<feature type="domain" description="NADH-ubiquinone oxidoreductase 51kDa subunit iron-sulphur binding" evidence="12">
    <location>
        <begin position="304"/>
        <end position="385"/>
    </location>
</feature>
<dbReference type="PANTHER" id="PTHR11780:SF10">
    <property type="entry name" value="NADH DEHYDROGENASE [UBIQUINONE] FLAVOPROTEIN 1, MITOCHONDRIAL"/>
    <property type="match status" value="1"/>
</dbReference>
<dbReference type="InterPro" id="IPR037225">
    <property type="entry name" value="Nuo51_FMN-bd_sf"/>
</dbReference>
<proteinExistence type="inferred from homology"/>
<keyword evidence="4" id="KW-0004">4Fe-4S</keyword>
<comment type="cofactor">
    <cofactor evidence="2">
        <name>[4Fe-4S] cluster</name>
        <dbReference type="ChEBI" id="CHEBI:49883"/>
    </cofactor>
</comment>
<dbReference type="SUPFAM" id="SSF140490">
    <property type="entry name" value="Nqo1C-terminal domain-like"/>
    <property type="match status" value="1"/>
</dbReference>
<keyword evidence="7" id="KW-0479">Metal-binding</keyword>
<protein>
    <submittedName>
        <fullName evidence="13">NADH:ubiquinone oxidoreductase subunit F (NADH-binding)</fullName>
    </submittedName>
</protein>
<dbReference type="GO" id="GO:0051539">
    <property type="term" value="F:4 iron, 4 sulfur cluster binding"/>
    <property type="evidence" value="ECO:0007669"/>
    <property type="project" value="UniProtKB-KW"/>
</dbReference>
<dbReference type="RefSeq" id="WP_132432168.1">
    <property type="nucleotide sequence ID" value="NZ_SMFZ01000002.1"/>
</dbReference>
<evidence type="ECO:0000256" key="6">
    <source>
        <dbReference type="ARBA" id="ARBA00022643"/>
    </source>
</evidence>
<keyword evidence="5" id="KW-0285">Flavoprotein</keyword>
<dbReference type="InterPro" id="IPR019575">
    <property type="entry name" value="Nuop51_4Fe4S-bd"/>
</dbReference>
<feature type="region of interest" description="Disordered" evidence="10">
    <location>
        <begin position="389"/>
        <end position="420"/>
    </location>
</feature>
<dbReference type="EMBL" id="SMFZ01000002">
    <property type="protein sequence ID" value="TCK22958.1"/>
    <property type="molecule type" value="Genomic_DNA"/>
</dbReference>
<evidence type="ECO:0000256" key="10">
    <source>
        <dbReference type="SAM" id="MobiDB-lite"/>
    </source>
</evidence>
<dbReference type="GO" id="GO:0045333">
    <property type="term" value="P:cellular respiration"/>
    <property type="evidence" value="ECO:0007669"/>
    <property type="project" value="TreeGrafter"/>
</dbReference>
<keyword evidence="9" id="KW-0411">Iron-sulfur</keyword>
<dbReference type="Pfam" id="PF01512">
    <property type="entry name" value="Complex1_51K"/>
    <property type="match status" value="1"/>
</dbReference>
<keyword evidence="6" id="KW-0288">FMN</keyword>